<feature type="repeat" description="WD" evidence="3">
    <location>
        <begin position="650"/>
        <end position="689"/>
    </location>
</feature>
<dbReference type="CDD" id="cd22133">
    <property type="entry name" value="F-box_FBXW7"/>
    <property type="match status" value="1"/>
</dbReference>
<gene>
    <name evidence="6" type="ORF">LSH36_3g26063</name>
</gene>
<feature type="compositionally biased region" description="Basic and acidic residues" evidence="4">
    <location>
        <begin position="79"/>
        <end position="93"/>
    </location>
</feature>
<dbReference type="GO" id="GO:0006281">
    <property type="term" value="P:DNA repair"/>
    <property type="evidence" value="ECO:0007669"/>
    <property type="project" value="InterPro"/>
</dbReference>
<feature type="region of interest" description="Disordered" evidence="4">
    <location>
        <begin position="273"/>
        <end position="297"/>
    </location>
</feature>
<feature type="region of interest" description="Disordered" evidence="4">
    <location>
        <begin position="75"/>
        <end position="127"/>
    </location>
</feature>
<dbReference type="Pfam" id="PF12836">
    <property type="entry name" value="HHH_3"/>
    <property type="match status" value="1"/>
</dbReference>
<dbReference type="Gene3D" id="1.10.150.320">
    <property type="entry name" value="Photosystem II 12 kDa extrinsic protein"/>
    <property type="match status" value="1"/>
</dbReference>
<dbReference type="PROSITE" id="PS00678">
    <property type="entry name" value="WD_REPEATS_1"/>
    <property type="match status" value="4"/>
</dbReference>
<dbReference type="Pfam" id="PF12937">
    <property type="entry name" value="F-box-like"/>
    <property type="match status" value="1"/>
</dbReference>
<proteinExistence type="predicted"/>
<dbReference type="InterPro" id="IPR001680">
    <property type="entry name" value="WD40_rpt"/>
</dbReference>
<evidence type="ECO:0000313" key="7">
    <source>
        <dbReference type="Proteomes" id="UP001208570"/>
    </source>
</evidence>
<name>A0AAD9NJ32_9ANNE</name>
<keyword evidence="7" id="KW-1185">Reference proteome</keyword>
<dbReference type="PROSITE" id="PS50181">
    <property type="entry name" value="FBOX"/>
    <property type="match status" value="1"/>
</dbReference>
<organism evidence="6 7">
    <name type="scientific">Paralvinella palmiformis</name>
    <dbReference type="NCBI Taxonomy" id="53620"/>
    <lineage>
        <taxon>Eukaryota</taxon>
        <taxon>Metazoa</taxon>
        <taxon>Spiralia</taxon>
        <taxon>Lophotrochozoa</taxon>
        <taxon>Annelida</taxon>
        <taxon>Polychaeta</taxon>
        <taxon>Sedentaria</taxon>
        <taxon>Canalipalpata</taxon>
        <taxon>Terebellida</taxon>
        <taxon>Terebelliformia</taxon>
        <taxon>Alvinellidae</taxon>
        <taxon>Paralvinella</taxon>
    </lineage>
</organism>
<dbReference type="Proteomes" id="UP001208570">
    <property type="component" value="Unassembled WGS sequence"/>
</dbReference>
<feature type="repeat" description="WD" evidence="3">
    <location>
        <begin position="503"/>
        <end position="529"/>
    </location>
</feature>
<evidence type="ECO:0000256" key="4">
    <source>
        <dbReference type="SAM" id="MobiDB-lite"/>
    </source>
</evidence>
<dbReference type="PANTHER" id="PTHR19849">
    <property type="entry name" value="PHOSPHOLIPASE A-2-ACTIVATING PROTEIN"/>
    <property type="match status" value="1"/>
</dbReference>
<dbReference type="FunFam" id="1.20.1280.50:FF:000133">
    <property type="entry name" value="F-box and WD repeat domain-containing 7"/>
    <property type="match status" value="1"/>
</dbReference>
<dbReference type="InterPro" id="IPR036047">
    <property type="entry name" value="F-box-like_dom_sf"/>
</dbReference>
<feature type="repeat" description="WD" evidence="3">
    <location>
        <begin position="610"/>
        <end position="649"/>
    </location>
</feature>
<comment type="caution">
    <text evidence="6">The sequence shown here is derived from an EMBL/GenBank/DDBJ whole genome shotgun (WGS) entry which is preliminary data.</text>
</comment>
<dbReference type="Gene3D" id="1.20.1280.50">
    <property type="match status" value="1"/>
</dbReference>
<dbReference type="SUPFAM" id="SSF81383">
    <property type="entry name" value="F-box domain"/>
    <property type="match status" value="1"/>
</dbReference>
<dbReference type="InterPro" id="IPR001810">
    <property type="entry name" value="F-box_dom"/>
</dbReference>
<dbReference type="GO" id="GO:0010992">
    <property type="term" value="P:ubiquitin recycling"/>
    <property type="evidence" value="ECO:0007669"/>
    <property type="project" value="TreeGrafter"/>
</dbReference>
<dbReference type="GO" id="GO:0043130">
    <property type="term" value="F:ubiquitin binding"/>
    <property type="evidence" value="ECO:0007669"/>
    <property type="project" value="TreeGrafter"/>
</dbReference>
<dbReference type="InterPro" id="IPR003583">
    <property type="entry name" value="Hlx-hairpin-Hlx_DNA-bd_motif"/>
</dbReference>
<dbReference type="PROSITE" id="PS50294">
    <property type="entry name" value="WD_REPEATS_REGION"/>
    <property type="match status" value="5"/>
</dbReference>
<dbReference type="PANTHER" id="PTHR19849:SF1">
    <property type="entry name" value="F-BOX_WD REPEAT-CONTAINING PROTEIN 7"/>
    <property type="match status" value="1"/>
</dbReference>
<dbReference type="Pfam" id="PF00400">
    <property type="entry name" value="WD40"/>
    <property type="match status" value="6"/>
</dbReference>
<evidence type="ECO:0000256" key="2">
    <source>
        <dbReference type="ARBA" id="ARBA00022737"/>
    </source>
</evidence>
<feature type="repeat" description="WD" evidence="3">
    <location>
        <begin position="530"/>
        <end position="569"/>
    </location>
</feature>
<evidence type="ECO:0000256" key="1">
    <source>
        <dbReference type="ARBA" id="ARBA00022574"/>
    </source>
</evidence>
<dbReference type="SMART" id="SM00256">
    <property type="entry name" value="FBOX"/>
    <property type="match status" value="1"/>
</dbReference>
<dbReference type="InterPro" id="IPR020472">
    <property type="entry name" value="WD40_PAC1"/>
</dbReference>
<dbReference type="Gene3D" id="2.130.10.10">
    <property type="entry name" value="YVTN repeat-like/Quinoprotein amine dehydrogenase"/>
    <property type="match status" value="1"/>
</dbReference>
<accession>A0AAD9NJ32</accession>
<reference evidence="6" key="1">
    <citation type="journal article" date="2023" name="Mol. Biol. Evol.">
        <title>Third-Generation Sequencing Reveals the Adaptive Role of the Epigenome in Three Deep-Sea Polychaetes.</title>
        <authorList>
            <person name="Perez M."/>
            <person name="Aroh O."/>
            <person name="Sun Y."/>
            <person name="Lan Y."/>
            <person name="Juniper S.K."/>
            <person name="Young C.R."/>
            <person name="Angers B."/>
            <person name="Qian P.Y."/>
        </authorList>
    </citation>
    <scope>NUCLEOTIDE SEQUENCE</scope>
    <source>
        <strain evidence="6">P08H-3</strain>
    </source>
</reference>
<dbReference type="CDD" id="cd00200">
    <property type="entry name" value="WD40"/>
    <property type="match status" value="1"/>
</dbReference>
<feature type="domain" description="F-box" evidence="5">
    <location>
        <begin position="386"/>
        <end position="432"/>
    </location>
</feature>
<dbReference type="SMART" id="SM00320">
    <property type="entry name" value="WD40"/>
    <property type="match status" value="6"/>
</dbReference>
<dbReference type="InterPro" id="IPR036322">
    <property type="entry name" value="WD40_repeat_dom_sf"/>
</dbReference>
<dbReference type="InterPro" id="IPR019775">
    <property type="entry name" value="WD40_repeat_CS"/>
</dbReference>
<feature type="compositionally biased region" description="Polar residues" evidence="4">
    <location>
        <begin position="281"/>
        <end position="297"/>
    </location>
</feature>
<dbReference type="InterPro" id="IPR015943">
    <property type="entry name" value="WD40/YVTN_repeat-like_dom_sf"/>
</dbReference>
<dbReference type="GO" id="GO:0005634">
    <property type="term" value="C:nucleus"/>
    <property type="evidence" value="ECO:0007669"/>
    <property type="project" value="TreeGrafter"/>
</dbReference>
<evidence type="ECO:0000259" key="5">
    <source>
        <dbReference type="PROSITE" id="PS50181"/>
    </source>
</evidence>
<keyword evidence="1 3" id="KW-0853">WD repeat</keyword>
<feature type="repeat" description="WD" evidence="3">
    <location>
        <begin position="711"/>
        <end position="750"/>
    </location>
</feature>
<dbReference type="GO" id="GO:0003677">
    <property type="term" value="F:DNA binding"/>
    <property type="evidence" value="ECO:0007669"/>
    <property type="project" value="InterPro"/>
</dbReference>
<dbReference type="AlphaFoldDB" id="A0AAD9NJ32"/>
<dbReference type="InterPro" id="IPR010994">
    <property type="entry name" value="RuvA_2-like"/>
</dbReference>
<evidence type="ECO:0000256" key="3">
    <source>
        <dbReference type="PROSITE-ProRule" id="PRU00221"/>
    </source>
</evidence>
<feature type="compositionally biased region" description="Polar residues" evidence="4">
    <location>
        <begin position="115"/>
        <end position="127"/>
    </location>
</feature>
<dbReference type="GO" id="GO:0005737">
    <property type="term" value="C:cytoplasm"/>
    <property type="evidence" value="ECO:0007669"/>
    <property type="project" value="TreeGrafter"/>
</dbReference>
<evidence type="ECO:0000313" key="6">
    <source>
        <dbReference type="EMBL" id="KAK2170408.1"/>
    </source>
</evidence>
<dbReference type="EMBL" id="JAODUP010000003">
    <property type="protein sequence ID" value="KAK2170408.1"/>
    <property type="molecule type" value="Genomic_DNA"/>
</dbReference>
<dbReference type="PRINTS" id="PR00320">
    <property type="entry name" value="GPROTEINBRPT"/>
</dbReference>
<keyword evidence="2" id="KW-0677">Repeat</keyword>
<dbReference type="SMART" id="SM00278">
    <property type="entry name" value="HhH1"/>
    <property type="match status" value="2"/>
</dbReference>
<feature type="repeat" description="WD" evidence="3">
    <location>
        <begin position="570"/>
        <end position="609"/>
    </location>
</feature>
<feature type="compositionally biased region" description="Low complexity" evidence="4">
    <location>
        <begin position="96"/>
        <end position="108"/>
    </location>
</feature>
<sequence>MASNKKKIDINKASSEDLETLVGIGHAKAEAIAEARQAQGGFDSVNALLDIPGIGPVLLEQIRDVIICGKYPQKTPIQRKSDREKKGKRHAVENDLSSLVTPSTSNSSDCHHTRSPASCASKTPCSRSRSVLNADNCRRKLTRSTSKAIAEAASKENAEYSDDSDGDNVISTKMTYHSDCESVNDAESSSIALSQQAGSVSVPSSVESPGVMDCVEECISSSPDNAEMCDTTSDLLDKPWVTILIEYQDGKVTTEDRLTPFDTRQLVKMTMDDMMKRKSDGNGTADTSSGKKPRSLQVNTYDSDYPEYDSAASLRSCLAAACNSGSIRKQRIPSKSNPPPQLSEWLKIYQEWSHAERLLALDELIELCEPTQVRHLMAVIEPQFQRDFISLLPKELALYVLSFLEPRDLLQAAQTCRYWRVLAEDNLLWREKCREESIDEAMVFENRIRRRHETNGNYVAKSPWKNLYLRQKAIEHNWRANPIRPPKVLKGHDDHVITCLEFSGTKIVSGSDDNTLKVWSALTGKCLKTLVGHTGGVWSSQMDGNIIISGSTDRTLKVWNAETGQCTHTLYGHTSTVRCMHLHRDQVVSGSRDATLRLWNVETGQCLHVLMGHMAAVRCVQYDGKRVVSGAYDYTVRVWDPDTETCIHILNGHTNRVYSLQFDGVHIVSGSLDTSIRVWDVESGNCLHTLIGHQSLTSGMELKDNLLVSGPNKHQSAVTCLQFNKKFVITSSDDGSVKIWDLKGGDFLRNLVALDSGGSGGVVWRIRCSNTKLVCAVGSRNGTEETKLLVLNFDVDDDVQRVKHH</sequence>
<dbReference type="GO" id="GO:0043161">
    <property type="term" value="P:proteasome-mediated ubiquitin-dependent protein catabolic process"/>
    <property type="evidence" value="ECO:0007669"/>
    <property type="project" value="TreeGrafter"/>
</dbReference>
<protein>
    <recommendedName>
        <fullName evidence="5">F-box domain-containing protein</fullName>
    </recommendedName>
</protein>
<dbReference type="PROSITE" id="PS50082">
    <property type="entry name" value="WD_REPEATS_2"/>
    <property type="match status" value="6"/>
</dbReference>
<dbReference type="SUPFAM" id="SSF47781">
    <property type="entry name" value="RuvA domain 2-like"/>
    <property type="match status" value="1"/>
</dbReference>
<dbReference type="SUPFAM" id="SSF50978">
    <property type="entry name" value="WD40 repeat-like"/>
    <property type="match status" value="1"/>
</dbReference>